<keyword evidence="1" id="KW-1133">Transmembrane helix</keyword>
<evidence type="ECO:0000256" key="1">
    <source>
        <dbReference type="SAM" id="Phobius"/>
    </source>
</evidence>
<dbReference type="EMBL" id="DAAVPT010000017">
    <property type="protein sequence ID" value="HAF6252699.1"/>
    <property type="molecule type" value="Genomic_DNA"/>
</dbReference>
<gene>
    <name evidence="2" type="ORF">G9E63_004379</name>
</gene>
<dbReference type="AlphaFoldDB" id="A0A750MDY4"/>
<organism evidence="2">
    <name type="scientific">Salmonella enterica</name>
    <name type="common">Salmonella choleraesuis</name>
    <dbReference type="NCBI Taxonomy" id="28901"/>
    <lineage>
        <taxon>Bacteria</taxon>
        <taxon>Pseudomonadati</taxon>
        <taxon>Pseudomonadota</taxon>
        <taxon>Gammaproteobacteria</taxon>
        <taxon>Enterobacterales</taxon>
        <taxon>Enterobacteriaceae</taxon>
        <taxon>Salmonella</taxon>
    </lineage>
</organism>
<protein>
    <recommendedName>
        <fullName evidence="3">Conjugal transfer protein TraP</fullName>
    </recommendedName>
</protein>
<feature type="transmembrane region" description="Helical" evidence="1">
    <location>
        <begin position="15"/>
        <end position="37"/>
    </location>
</feature>
<keyword evidence="1" id="KW-0472">Membrane</keyword>
<evidence type="ECO:0000313" key="2">
    <source>
        <dbReference type="EMBL" id="HAF6252699.1"/>
    </source>
</evidence>
<feature type="transmembrane region" description="Helical" evidence="1">
    <location>
        <begin position="118"/>
        <end position="134"/>
    </location>
</feature>
<reference evidence="2" key="2">
    <citation type="submission" date="2020-02" db="EMBL/GenBank/DDBJ databases">
        <authorList>
            <consortium name="NCBI Pathogen Detection Project"/>
        </authorList>
    </citation>
    <scope>NUCLEOTIDE SEQUENCE</scope>
    <source>
        <strain evidence="2">MA.GA5714TB</strain>
    </source>
</reference>
<comment type="caution">
    <text evidence="2">The sequence shown here is derived from an EMBL/GenBank/DDBJ whole genome shotgun (WGS) entry which is preliminary data.</text>
</comment>
<proteinExistence type="predicted"/>
<reference evidence="2" key="1">
    <citation type="journal article" date="2018" name="Genome Biol.">
        <title>SKESA: strategic k-mer extension for scrupulous assemblies.</title>
        <authorList>
            <person name="Souvorov A."/>
            <person name="Agarwala R."/>
            <person name="Lipman D.J."/>
        </authorList>
    </citation>
    <scope>NUCLEOTIDE SEQUENCE</scope>
    <source>
        <strain evidence="2">MA.GA5714TB</strain>
    </source>
</reference>
<sequence length="162" mass="18038">MTKIFFTLIRDAGRFSLYALVLGPALVLYVLVMLAAYDGSLSRQFLTTFHDLTDGVPAGNVMACVNEHEMVSRFSPPEPGEKLKPAPALEKATPEVLCQRGYVDSDSWARSVDATLRNFWGMAVMFGAGLWFVSRRLSLAAQKRISPDTHSVLVRKNRETQE</sequence>
<name>A0A750MDY4_SALER</name>
<keyword evidence="1" id="KW-0812">Transmembrane</keyword>
<evidence type="ECO:0008006" key="3">
    <source>
        <dbReference type="Google" id="ProtNLM"/>
    </source>
</evidence>
<accession>A0A750MDY4</accession>